<protein>
    <submittedName>
        <fullName evidence="2">Uncharacterized protein</fullName>
    </submittedName>
</protein>
<dbReference type="AlphaFoldDB" id="A0A1X6WPS9"/>
<sequence length="131" mass="15582">MINTYKEYWGNMLTMNGTASGGQYWWPQVINYFVLVLYTMLTKAYRYIDFMSDGTNIVKEWNTITIIFTVLGLFIFLANFTVRARRLHDRDHSNWWILFYLIPIIGSIVMFVTLVLPGKEKTRWSVNQSQY</sequence>
<feature type="transmembrane region" description="Helical" evidence="1">
    <location>
        <begin position="94"/>
        <end position="116"/>
    </location>
</feature>
<dbReference type="PANTHER" id="PTHR34980:SF2">
    <property type="entry name" value="INNER MEMBRANE PROTEIN YHAH-RELATED"/>
    <property type="match status" value="1"/>
</dbReference>
<keyword evidence="1" id="KW-0472">Membrane</keyword>
<dbReference type="EMBL" id="FWFD01000015">
    <property type="protein sequence ID" value="SLM86343.1"/>
    <property type="molecule type" value="Genomic_DNA"/>
</dbReference>
<proteinExistence type="predicted"/>
<reference evidence="3" key="1">
    <citation type="submission" date="2017-02" db="EMBL/GenBank/DDBJ databases">
        <authorList>
            <person name="Dridi B."/>
        </authorList>
    </citation>
    <scope>NUCLEOTIDE SEQUENCE [LARGE SCALE GENOMIC DNA]</scope>
    <source>
        <strain evidence="3">bH819</strain>
    </source>
</reference>
<dbReference type="Pfam" id="PF05656">
    <property type="entry name" value="DUF805"/>
    <property type="match status" value="1"/>
</dbReference>
<dbReference type="Proteomes" id="UP000195918">
    <property type="component" value="Unassembled WGS sequence"/>
</dbReference>
<evidence type="ECO:0000313" key="3">
    <source>
        <dbReference type="Proteomes" id="UP000195918"/>
    </source>
</evidence>
<dbReference type="RefSeq" id="WP_086951976.1">
    <property type="nucleotide sequence ID" value="NZ_FWFD01000015.1"/>
</dbReference>
<keyword evidence="1" id="KW-0812">Transmembrane</keyword>
<feature type="transmembrane region" description="Helical" evidence="1">
    <location>
        <begin position="24"/>
        <end position="41"/>
    </location>
</feature>
<dbReference type="GO" id="GO:0005886">
    <property type="term" value="C:plasma membrane"/>
    <property type="evidence" value="ECO:0007669"/>
    <property type="project" value="TreeGrafter"/>
</dbReference>
<keyword evidence="1" id="KW-1133">Transmembrane helix</keyword>
<dbReference type="PANTHER" id="PTHR34980">
    <property type="entry name" value="INNER MEMBRANE PROTEIN-RELATED-RELATED"/>
    <property type="match status" value="1"/>
</dbReference>
<organism evidence="2 3">
    <name type="scientific">Vagococcus fluvialis bH819</name>
    <dbReference type="NCBI Taxonomy" id="1255619"/>
    <lineage>
        <taxon>Bacteria</taxon>
        <taxon>Bacillati</taxon>
        <taxon>Bacillota</taxon>
        <taxon>Bacilli</taxon>
        <taxon>Lactobacillales</taxon>
        <taxon>Enterococcaceae</taxon>
        <taxon>Vagococcus</taxon>
    </lineage>
</organism>
<dbReference type="InterPro" id="IPR008523">
    <property type="entry name" value="DUF805"/>
</dbReference>
<feature type="transmembrane region" description="Helical" evidence="1">
    <location>
        <begin position="61"/>
        <end position="82"/>
    </location>
</feature>
<evidence type="ECO:0000313" key="2">
    <source>
        <dbReference type="EMBL" id="SLM86343.1"/>
    </source>
</evidence>
<evidence type="ECO:0000256" key="1">
    <source>
        <dbReference type="SAM" id="Phobius"/>
    </source>
</evidence>
<keyword evidence="3" id="KW-1185">Reference proteome</keyword>
<dbReference type="OrthoDB" id="2285053at2"/>
<accession>A0A1X6WPS9</accession>
<name>A0A1X6WPS9_9ENTE</name>
<gene>
    <name evidence="2" type="ORF">FM121_09650</name>
</gene>